<gene>
    <name evidence="2" type="ORF">LITE_LOCUS28632</name>
</gene>
<keyword evidence="3" id="KW-1185">Reference proteome</keyword>
<protein>
    <recommendedName>
        <fullName evidence="4">Plant basic secretory protein (BSP) family protein</fullName>
    </recommendedName>
</protein>
<dbReference type="Proteomes" id="UP001154282">
    <property type="component" value="Unassembled WGS sequence"/>
</dbReference>
<reference evidence="2" key="1">
    <citation type="submission" date="2022-08" db="EMBL/GenBank/DDBJ databases">
        <authorList>
            <person name="Gutierrez-Valencia J."/>
        </authorList>
    </citation>
    <scope>NUCLEOTIDE SEQUENCE</scope>
</reference>
<evidence type="ECO:0008006" key="4">
    <source>
        <dbReference type="Google" id="ProtNLM"/>
    </source>
</evidence>
<organism evidence="2 3">
    <name type="scientific">Linum tenue</name>
    <dbReference type="NCBI Taxonomy" id="586396"/>
    <lineage>
        <taxon>Eukaryota</taxon>
        <taxon>Viridiplantae</taxon>
        <taxon>Streptophyta</taxon>
        <taxon>Embryophyta</taxon>
        <taxon>Tracheophyta</taxon>
        <taxon>Spermatophyta</taxon>
        <taxon>Magnoliopsida</taxon>
        <taxon>eudicotyledons</taxon>
        <taxon>Gunneridae</taxon>
        <taxon>Pentapetalae</taxon>
        <taxon>rosids</taxon>
        <taxon>fabids</taxon>
        <taxon>Malpighiales</taxon>
        <taxon>Linaceae</taxon>
        <taxon>Linum</taxon>
    </lineage>
</organism>
<sequence length="234" mass="25822">MSQNIFLLSLLVSLSAAVAQVINFTAINTTPETAGGAIFTRQVGTNYTCHVMSNATNFIWTSVFRETTNGSRRDFSNVTLLVKDMDGVAYTSDNEISLSAQYVGNYSDGGNDVRREVAGVVYHEMTHVWQWMGGGQGDIAPGGLIEGIADFVRLRAGLAPPPGRWVKPGEGDKWDQGYDVTAMFLDYCDGLRNDGFVAELNKKLRDGYNVTFFKELLGKSVDELWKDYKAKYGK</sequence>
<dbReference type="PANTHER" id="PTHR33321">
    <property type="match status" value="1"/>
</dbReference>
<evidence type="ECO:0000313" key="2">
    <source>
        <dbReference type="EMBL" id="CAI0445594.1"/>
    </source>
</evidence>
<comment type="caution">
    <text evidence="2">The sequence shown here is derived from an EMBL/GenBank/DDBJ whole genome shotgun (WGS) entry which is preliminary data.</text>
</comment>
<dbReference type="EMBL" id="CAMGYJ010000007">
    <property type="protein sequence ID" value="CAI0445594.1"/>
    <property type="molecule type" value="Genomic_DNA"/>
</dbReference>
<dbReference type="AlphaFoldDB" id="A0AAV0MHV7"/>
<feature type="signal peptide" evidence="1">
    <location>
        <begin position="1"/>
        <end position="19"/>
    </location>
</feature>
<feature type="chain" id="PRO_5043964895" description="Plant basic secretory protein (BSP) family protein" evidence="1">
    <location>
        <begin position="20"/>
        <end position="234"/>
    </location>
</feature>
<keyword evidence="1" id="KW-0732">Signal</keyword>
<evidence type="ECO:0000313" key="3">
    <source>
        <dbReference type="Proteomes" id="UP001154282"/>
    </source>
</evidence>
<dbReference type="Pfam" id="PF04450">
    <property type="entry name" value="BSP"/>
    <property type="match status" value="1"/>
</dbReference>
<name>A0AAV0MHV7_9ROSI</name>
<evidence type="ECO:0000256" key="1">
    <source>
        <dbReference type="SAM" id="SignalP"/>
    </source>
</evidence>
<dbReference type="PANTHER" id="PTHR33321:SF12">
    <property type="entry name" value="PLANT BASIC SECRETORY PROTEIN (BSP) FAMILY PROTEIN"/>
    <property type="match status" value="1"/>
</dbReference>
<proteinExistence type="predicted"/>
<dbReference type="InterPro" id="IPR007541">
    <property type="entry name" value="Uncharacterised_BSP"/>
</dbReference>
<accession>A0AAV0MHV7</accession>